<gene>
    <name evidence="2" type="ORF">ACFSF0_07310</name>
</gene>
<keyword evidence="3" id="KW-1185">Reference proteome</keyword>
<dbReference type="Proteomes" id="UP001597304">
    <property type="component" value="Unassembled WGS sequence"/>
</dbReference>
<name>A0ABW4KT59_9BURK</name>
<accession>A0ABW4KT59</accession>
<evidence type="ECO:0000256" key="1">
    <source>
        <dbReference type="SAM" id="SignalP"/>
    </source>
</evidence>
<feature type="signal peptide" evidence="1">
    <location>
        <begin position="1"/>
        <end position="27"/>
    </location>
</feature>
<feature type="chain" id="PRO_5045811764" evidence="1">
    <location>
        <begin position="28"/>
        <end position="94"/>
    </location>
</feature>
<reference evidence="3" key="1">
    <citation type="journal article" date="2019" name="Int. J. Syst. Evol. Microbiol.">
        <title>The Global Catalogue of Microorganisms (GCM) 10K type strain sequencing project: providing services to taxonomists for standard genome sequencing and annotation.</title>
        <authorList>
            <consortium name="The Broad Institute Genomics Platform"/>
            <consortium name="The Broad Institute Genome Sequencing Center for Infectious Disease"/>
            <person name="Wu L."/>
            <person name="Ma J."/>
        </authorList>
    </citation>
    <scope>NUCLEOTIDE SEQUENCE [LARGE SCALE GENOMIC DNA]</scope>
    <source>
        <strain evidence="3">LMG 29247</strain>
    </source>
</reference>
<proteinExistence type="predicted"/>
<dbReference type="RefSeq" id="WP_147912547.1">
    <property type="nucleotide sequence ID" value="NZ_JBHUEJ010000016.1"/>
</dbReference>
<organism evidence="2 3">
    <name type="scientific">Ottowia flava</name>
    <dbReference type="NCBI Taxonomy" id="2675430"/>
    <lineage>
        <taxon>Bacteria</taxon>
        <taxon>Pseudomonadati</taxon>
        <taxon>Pseudomonadota</taxon>
        <taxon>Betaproteobacteria</taxon>
        <taxon>Burkholderiales</taxon>
        <taxon>Comamonadaceae</taxon>
        <taxon>Ottowia</taxon>
    </lineage>
</organism>
<sequence>MFTIAMPVTRFFAGAIALAAMAPVAWAAPFTIHADGTATDAATGLTWDRCYLGQSLSDARCPVTISTGQLTWAEALQSTESLNLVAYMSHPGRS</sequence>
<dbReference type="EMBL" id="JBHUEJ010000016">
    <property type="protein sequence ID" value="MFD1710409.1"/>
    <property type="molecule type" value="Genomic_DNA"/>
</dbReference>
<evidence type="ECO:0000313" key="3">
    <source>
        <dbReference type="Proteomes" id="UP001597304"/>
    </source>
</evidence>
<keyword evidence="1" id="KW-0732">Signal</keyword>
<comment type="caution">
    <text evidence="2">The sequence shown here is derived from an EMBL/GenBank/DDBJ whole genome shotgun (WGS) entry which is preliminary data.</text>
</comment>
<evidence type="ECO:0000313" key="2">
    <source>
        <dbReference type="EMBL" id="MFD1710409.1"/>
    </source>
</evidence>
<protein>
    <submittedName>
        <fullName evidence="2">DUF1566 domain-containing protein</fullName>
    </submittedName>
</protein>